<dbReference type="EMBL" id="DAAUQX010000083">
    <property type="protein sequence ID" value="HAF2130903.1"/>
    <property type="molecule type" value="Genomic_DNA"/>
</dbReference>
<proteinExistence type="predicted"/>
<reference evidence="1" key="1">
    <citation type="journal article" date="2018" name="Genome Biol.">
        <title>SKESA: strategic k-mer extension for scrupulous assemblies.</title>
        <authorList>
            <person name="Souvorov A."/>
            <person name="Agarwala R."/>
            <person name="Lipman D.J."/>
        </authorList>
    </citation>
    <scope>NUCLEOTIDE SEQUENCE</scope>
    <source>
        <strain evidence="1">MA.CK_00/00001968</strain>
    </source>
</reference>
<name>A0A743PHC6_SALER</name>
<reference evidence="1" key="2">
    <citation type="submission" date="2020-02" db="EMBL/GenBank/DDBJ databases">
        <authorList>
            <consortium name="NCBI Pathogen Detection Project"/>
        </authorList>
    </citation>
    <scope>NUCLEOTIDE SEQUENCE</scope>
    <source>
        <strain evidence="1">MA.CK_00/00001968</strain>
    </source>
</reference>
<dbReference type="AlphaFoldDB" id="A0A743PHC6"/>
<protein>
    <submittedName>
        <fullName evidence="1">Uncharacterized protein</fullName>
    </submittedName>
</protein>
<evidence type="ECO:0000313" key="1">
    <source>
        <dbReference type="EMBL" id="HAF2130903.1"/>
    </source>
</evidence>
<accession>A0A743PHC6</accession>
<sequence length="56" mass="6807">MEQRRPFSEILSWRVSEMQFWQAHYQLEYEKEHPPVVNPADVTPEQSLSQFKKLMV</sequence>
<gene>
    <name evidence="1" type="ORF">G9F27_005234</name>
</gene>
<comment type="caution">
    <text evidence="1">The sequence shown here is derived from an EMBL/GenBank/DDBJ whole genome shotgun (WGS) entry which is preliminary data.</text>
</comment>
<organism evidence="1">
    <name type="scientific">Salmonella enterica</name>
    <name type="common">Salmonella choleraesuis</name>
    <dbReference type="NCBI Taxonomy" id="28901"/>
    <lineage>
        <taxon>Bacteria</taxon>
        <taxon>Pseudomonadati</taxon>
        <taxon>Pseudomonadota</taxon>
        <taxon>Gammaproteobacteria</taxon>
        <taxon>Enterobacterales</taxon>
        <taxon>Enterobacteriaceae</taxon>
        <taxon>Salmonella</taxon>
    </lineage>
</organism>